<dbReference type="InterPro" id="IPR003594">
    <property type="entry name" value="HATPase_dom"/>
</dbReference>
<dbReference type="InterPro" id="IPR013655">
    <property type="entry name" value="PAS_fold_3"/>
</dbReference>
<dbReference type="InterPro" id="IPR003661">
    <property type="entry name" value="HisK_dim/P_dom"/>
</dbReference>
<evidence type="ECO:0000259" key="14">
    <source>
        <dbReference type="PROSITE" id="PS50112"/>
    </source>
</evidence>
<dbReference type="GO" id="GO:0005886">
    <property type="term" value="C:plasma membrane"/>
    <property type="evidence" value="ECO:0007669"/>
    <property type="project" value="UniProtKB-SubCell"/>
</dbReference>
<evidence type="ECO:0000256" key="10">
    <source>
        <dbReference type="ARBA" id="ARBA00023012"/>
    </source>
</evidence>
<evidence type="ECO:0000256" key="7">
    <source>
        <dbReference type="ARBA" id="ARBA00022692"/>
    </source>
</evidence>
<evidence type="ECO:0000256" key="6">
    <source>
        <dbReference type="ARBA" id="ARBA00022679"/>
    </source>
</evidence>
<dbReference type="InterPro" id="IPR004358">
    <property type="entry name" value="Sig_transdc_His_kin-like_C"/>
</dbReference>
<dbReference type="PANTHER" id="PTHR43711">
    <property type="entry name" value="TWO-COMPONENT HISTIDINE KINASE"/>
    <property type="match status" value="1"/>
</dbReference>
<evidence type="ECO:0000259" key="13">
    <source>
        <dbReference type="PROSITE" id="PS50109"/>
    </source>
</evidence>
<evidence type="ECO:0000256" key="8">
    <source>
        <dbReference type="ARBA" id="ARBA00022777"/>
    </source>
</evidence>
<keyword evidence="7 12" id="KW-0812">Transmembrane</keyword>
<dbReference type="EC" id="2.7.13.3" evidence="3"/>
<keyword evidence="5" id="KW-0597">Phosphoprotein</keyword>
<feature type="domain" description="Histidine kinase" evidence="13">
    <location>
        <begin position="450"/>
        <end position="668"/>
    </location>
</feature>
<dbReference type="InterPro" id="IPR050736">
    <property type="entry name" value="Sensor_HK_Regulatory"/>
</dbReference>
<dbReference type="Pfam" id="PF02518">
    <property type="entry name" value="HATPase_c"/>
    <property type="match status" value="1"/>
</dbReference>
<dbReference type="InterPro" id="IPR005467">
    <property type="entry name" value="His_kinase_dom"/>
</dbReference>
<evidence type="ECO:0000256" key="3">
    <source>
        <dbReference type="ARBA" id="ARBA00012438"/>
    </source>
</evidence>
<evidence type="ECO:0000313" key="15">
    <source>
        <dbReference type="EMBL" id="MBB1127125.1"/>
    </source>
</evidence>
<feature type="transmembrane region" description="Helical" evidence="12">
    <location>
        <begin position="214"/>
        <end position="232"/>
    </location>
</feature>
<keyword evidence="9 12" id="KW-1133">Transmembrane helix</keyword>
<keyword evidence="4" id="KW-1003">Cell membrane</keyword>
<dbReference type="SUPFAM" id="SSF55874">
    <property type="entry name" value="ATPase domain of HSP90 chaperone/DNA topoisomerase II/histidine kinase"/>
    <property type="match status" value="1"/>
</dbReference>
<evidence type="ECO:0000256" key="2">
    <source>
        <dbReference type="ARBA" id="ARBA00004651"/>
    </source>
</evidence>
<dbReference type="SUPFAM" id="SSF47384">
    <property type="entry name" value="Homodimeric domain of signal transducing histidine kinase"/>
    <property type="match status" value="1"/>
</dbReference>
<dbReference type="EMBL" id="JABVCQ010000036">
    <property type="protein sequence ID" value="MBB1127125.1"/>
    <property type="molecule type" value="Genomic_DNA"/>
</dbReference>
<accession>A0A839HDW8</accession>
<dbReference type="CDD" id="cd00130">
    <property type="entry name" value="PAS"/>
    <property type="match status" value="1"/>
</dbReference>
<organism evidence="15 16">
    <name type="scientific">Thiospirillum jenense</name>
    <dbReference type="NCBI Taxonomy" id="1653858"/>
    <lineage>
        <taxon>Bacteria</taxon>
        <taxon>Pseudomonadati</taxon>
        <taxon>Pseudomonadota</taxon>
        <taxon>Gammaproteobacteria</taxon>
        <taxon>Chromatiales</taxon>
        <taxon>Chromatiaceae</taxon>
        <taxon>Thiospirillum</taxon>
    </lineage>
</organism>
<keyword evidence="6" id="KW-0808">Transferase</keyword>
<dbReference type="PANTHER" id="PTHR43711:SF31">
    <property type="entry name" value="HISTIDINE KINASE"/>
    <property type="match status" value="1"/>
</dbReference>
<dbReference type="Gene3D" id="3.30.450.20">
    <property type="entry name" value="PAS domain"/>
    <property type="match status" value="1"/>
</dbReference>
<evidence type="ECO:0000256" key="4">
    <source>
        <dbReference type="ARBA" id="ARBA00022475"/>
    </source>
</evidence>
<sequence>MNKIKDQGFYNQILNILTVAFTYFLFGKLAFFMSVSNEIVTNVPFFSEGISLASTILFGNLMAIGVFAGQFSLALSSSLPLETAIAIGLTNATLAIFGRFLFRKLRISPRFRTPKDVLLLAGLIALVLQPTSAILSNLALLSSGTIQSIVFLQSIFAWWAGNVIGQLSIVPILLLWFKKKQYFKTNMTKELLTALLVFIAVFLLFKFTQVLDSRYTFIVLMFLFPITFLFAAQVRTETFALSALSMTIAAFVAVAFSQVNFLYSNRIETFMQLDLIIIGLHISGLILVVLINHLKSIQTQLISSKTKLIANQAQLDAIVSTSLAGFTIIDRDGVQLFTNRNAELIHGYSKHAVIGSEFRQLLHPDDVQQTDAMLADVLNETVQFVNTELRLIHKKSQQVVWIHATITKYPKLAAHDKESVLIAFQDISQQKQNTLQLAELNTTKDKFISILAHDLRTPFNALLFFSDLLKNQRESCDQETFDSSINIMYETSKNTYALLENLLQWARTQQKRVPFHPEAVKLGFLVRECIALVNSTAQLKQLTIIDRTQADKTVWVDVEMIKTVLRNLLTNAIKFSRPNGMITLNTTICGDQVEVTVADNGVGMSAATQQGLFYLDSHVSTRGTAGESGTGLGLLICKEFVTLNGGNIWVTSELNRGSEFKFTLSCQAPASL</sequence>
<evidence type="ECO:0000313" key="16">
    <source>
        <dbReference type="Proteomes" id="UP000548632"/>
    </source>
</evidence>
<feature type="transmembrane region" description="Helical" evidence="12">
    <location>
        <begin position="12"/>
        <end position="33"/>
    </location>
</feature>
<comment type="catalytic activity">
    <reaction evidence="1">
        <text>ATP + protein L-histidine = ADP + protein N-phospho-L-histidine.</text>
        <dbReference type="EC" id="2.7.13.3"/>
    </reaction>
</comment>
<dbReference type="InterPro" id="IPR036097">
    <property type="entry name" value="HisK_dim/P_sf"/>
</dbReference>
<dbReference type="SMART" id="SM00091">
    <property type="entry name" value="PAS"/>
    <property type="match status" value="1"/>
</dbReference>
<dbReference type="Proteomes" id="UP000548632">
    <property type="component" value="Unassembled WGS sequence"/>
</dbReference>
<proteinExistence type="predicted"/>
<feature type="transmembrane region" description="Helical" evidence="12">
    <location>
        <begin position="45"/>
        <end position="71"/>
    </location>
</feature>
<keyword evidence="10" id="KW-0902">Two-component regulatory system</keyword>
<dbReference type="InterPro" id="IPR036890">
    <property type="entry name" value="HATPase_C_sf"/>
</dbReference>
<dbReference type="RefSeq" id="WP_182584751.1">
    <property type="nucleotide sequence ID" value="NZ_JABVCQ010000036.1"/>
</dbReference>
<keyword evidence="11 12" id="KW-0472">Membrane</keyword>
<feature type="transmembrane region" description="Helical" evidence="12">
    <location>
        <begin position="83"/>
        <end position="102"/>
    </location>
</feature>
<name>A0A839HDW8_9GAMM</name>
<dbReference type="SMART" id="SM00387">
    <property type="entry name" value="HATPase_c"/>
    <property type="match status" value="1"/>
</dbReference>
<dbReference type="PRINTS" id="PR00344">
    <property type="entry name" value="BCTRLSENSOR"/>
</dbReference>
<dbReference type="SUPFAM" id="SSF55785">
    <property type="entry name" value="PYP-like sensor domain (PAS domain)"/>
    <property type="match status" value="1"/>
</dbReference>
<dbReference type="PROSITE" id="PS50112">
    <property type="entry name" value="PAS"/>
    <property type="match status" value="1"/>
</dbReference>
<keyword evidence="16" id="KW-1185">Reference proteome</keyword>
<dbReference type="AlphaFoldDB" id="A0A839HDW8"/>
<feature type="transmembrane region" description="Helical" evidence="12">
    <location>
        <begin position="239"/>
        <end position="263"/>
    </location>
</feature>
<dbReference type="CDD" id="cd00075">
    <property type="entry name" value="HATPase"/>
    <property type="match status" value="1"/>
</dbReference>
<protein>
    <recommendedName>
        <fullName evidence="3">histidine kinase</fullName>
        <ecNumber evidence="3">2.7.13.3</ecNumber>
    </recommendedName>
</protein>
<dbReference type="Pfam" id="PF00512">
    <property type="entry name" value="HisKA"/>
    <property type="match status" value="1"/>
</dbReference>
<keyword evidence="8" id="KW-0418">Kinase</keyword>
<feature type="transmembrane region" description="Helical" evidence="12">
    <location>
        <begin position="155"/>
        <end position="177"/>
    </location>
</feature>
<dbReference type="SMART" id="SM00388">
    <property type="entry name" value="HisKA"/>
    <property type="match status" value="1"/>
</dbReference>
<comment type="subcellular location">
    <subcellularLocation>
        <location evidence="2">Cell membrane</location>
        <topology evidence="2">Multi-pass membrane protein</topology>
    </subcellularLocation>
</comment>
<dbReference type="Gene3D" id="3.30.565.10">
    <property type="entry name" value="Histidine kinase-like ATPase, C-terminal domain"/>
    <property type="match status" value="1"/>
</dbReference>
<feature type="transmembrane region" description="Helical" evidence="12">
    <location>
        <begin position="189"/>
        <end position="208"/>
    </location>
</feature>
<dbReference type="PROSITE" id="PS50109">
    <property type="entry name" value="HIS_KIN"/>
    <property type="match status" value="1"/>
</dbReference>
<gene>
    <name evidence="15" type="ORF">HUK38_12955</name>
</gene>
<evidence type="ECO:0000256" key="11">
    <source>
        <dbReference type="ARBA" id="ARBA00023136"/>
    </source>
</evidence>
<comment type="caution">
    <text evidence="15">The sequence shown here is derived from an EMBL/GenBank/DDBJ whole genome shotgun (WGS) entry which is preliminary data.</text>
</comment>
<dbReference type="InterPro" id="IPR035965">
    <property type="entry name" value="PAS-like_dom_sf"/>
</dbReference>
<dbReference type="CDD" id="cd00082">
    <property type="entry name" value="HisKA"/>
    <property type="match status" value="1"/>
</dbReference>
<dbReference type="Pfam" id="PF05231">
    <property type="entry name" value="MASE1"/>
    <property type="match status" value="1"/>
</dbReference>
<dbReference type="Gene3D" id="1.10.287.130">
    <property type="match status" value="1"/>
</dbReference>
<dbReference type="InterPro" id="IPR007895">
    <property type="entry name" value="MASE1"/>
</dbReference>
<evidence type="ECO:0000256" key="12">
    <source>
        <dbReference type="SAM" id="Phobius"/>
    </source>
</evidence>
<dbReference type="InterPro" id="IPR000014">
    <property type="entry name" value="PAS"/>
</dbReference>
<feature type="domain" description="PAS" evidence="14">
    <location>
        <begin position="311"/>
        <end position="381"/>
    </location>
</feature>
<evidence type="ECO:0000256" key="9">
    <source>
        <dbReference type="ARBA" id="ARBA00022989"/>
    </source>
</evidence>
<evidence type="ECO:0000256" key="1">
    <source>
        <dbReference type="ARBA" id="ARBA00000085"/>
    </source>
</evidence>
<feature type="transmembrane region" description="Helical" evidence="12">
    <location>
        <begin position="117"/>
        <end position="135"/>
    </location>
</feature>
<dbReference type="NCBIfam" id="TIGR00229">
    <property type="entry name" value="sensory_box"/>
    <property type="match status" value="1"/>
</dbReference>
<dbReference type="GO" id="GO:0000155">
    <property type="term" value="F:phosphorelay sensor kinase activity"/>
    <property type="evidence" value="ECO:0007669"/>
    <property type="project" value="InterPro"/>
</dbReference>
<dbReference type="Pfam" id="PF08447">
    <property type="entry name" value="PAS_3"/>
    <property type="match status" value="1"/>
</dbReference>
<feature type="transmembrane region" description="Helical" evidence="12">
    <location>
        <begin position="275"/>
        <end position="294"/>
    </location>
</feature>
<evidence type="ECO:0000256" key="5">
    <source>
        <dbReference type="ARBA" id="ARBA00022553"/>
    </source>
</evidence>
<reference evidence="15 16" key="1">
    <citation type="journal article" date="2020" name="Arch. Microbiol.">
        <title>The genome sequence of the giant phototrophic gammaproteobacterium Thiospirillum jenense gives insight into its physiological properties and phylogenetic relationships.</title>
        <authorList>
            <person name="Imhoff J.F."/>
            <person name="Meyer T.E."/>
            <person name="Kyndt J.A."/>
        </authorList>
    </citation>
    <scope>NUCLEOTIDE SEQUENCE [LARGE SCALE GENOMIC DNA]</scope>
    <source>
        <strain evidence="15 16">DSM 216</strain>
    </source>
</reference>